<evidence type="ECO:0000256" key="8">
    <source>
        <dbReference type="ARBA" id="ARBA00023163"/>
    </source>
</evidence>
<dbReference type="SUPFAM" id="SSF46785">
    <property type="entry name" value="Winged helix' DNA-binding domain"/>
    <property type="match status" value="1"/>
</dbReference>
<comment type="pathway">
    <text evidence="2 9">Amino-acid biosynthesis; L-arginine biosynthesis [regulation].</text>
</comment>
<dbReference type="PRINTS" id="PR01467">
    <property type="entry name" value="ARGREPRESSOR"/>
</dbReference>
<evidence type="ECO:0000256" key="4">
    <source>
        <dbReference type="ARBA" id="ARBA00021148"/>
    </source>
</evidence>
<dbReference type="InterPro" id="IPR036388">
    <property type="entry name" value="WH-like_DNA-bd_sf"/>
</dbReference>
<keyword evidence="6 9" id="KW-0805">Transcription regulation</keyword>
<dbReference type="GO" id="GO:0006526">
    <property type="term" value="P:L-arginine biosynthetic process"/>
    <property type="evidence" value="ECO:0007669"/>
    <property type="project" value="UniProtKB-KW"/>
</dbReference>
<dbReference type="PANTHER" id="PTHR34471">
    <property type="entry name" value="ARGININE REPRESSOR"/>
    <property type="match status" value="1"/>
</dbReference>
<evidence type="ECO:0000256" key="9">
    <source>
        <dbReference type="HAMAP-Rule" id="MF_00173"/>
    </source>
</evidence>
<name>A0AAT9GBS3_9RICK</name>
<reference evidence="12" key="1">
    <citation type="submission" date="2024-01" db="EMBL/GenBank/DDBJ databases">
        <title>Sequencing the genomes of a sandfly, Sergentomyia squamirostris, and its two endosymbionts.</title>
        <authorList>
            <person name="Itokawa K."/>
            <person name="Sanjoba C."/>
        </authorList>
    </citation>
    <scope>NUCLEOTIDE SEQUENCE</scope>
    <source>
        <strain evidence="12">WSSQ</strain>
    </source>
</reference>
<comment type="subcellular location">
    <subcellularLocation>
        <location evidence="1 9">Cytoplasm</location>
    </subcellularLocation>
</comment>
<dbReference type="Pfam" id="PF01316">
    <property type="entry name" value="Arg_repressor"/>
    <property type="match status" value="1"/>
</dbReference>
<comment type="function">
    <text evidence="9">Regulates arginine biosynthesis genes.</text>
</comment>
<dbReference type="InterPro" id="IPR036390">
    <property type="entry name" value="WH_DNA-bd_sf"/>
</dbReference>
<keyword evidence="9" id="KW-0678">Repressor</keyword>
<evidence type="ECO:0000259" key="11">
    <source>
        <dbReference type="Pfam" id="PF02863"/>
    </source>
</evidence>
<dbReference type="InterPro" id="IPR020899">
    <property type="entry name" value="Arg_repress_C"/>
</dbReference>
<evidence type="ECO:0000313" key="12">
    <source>
        <dbReference type="EMBL" id="BFD47300.1"/>
    </source>
</evidence>
<evidence type="ECO:0000256" key="3">
    <source>
        <dbReference type="ARBA" id="ARBA00008316"/>
    </source>
</evidence>
<keyword evidence="5 9" id="KW-0963">Cytoplasm</keyword>
<sequence length="151" mass="17088">MHDNTLGEHILNIIQNHEILEQSDLQTLLKKRGYNISQATLSRKLKELKIAKVAGMYKVIDINQYRLPLILNMQISDFGLIVLHTQPGQASSLAYFLDQKYVIYSLNNSKNIGIIGTIAGDDTVLLIIKSKAELNKVLQSIYETFPYLSPE</sequence>
<dbReference type="InterPro" id="IPR001669">
    <property type="entry name" value="Arg_repress"/>
</dbReference>
<dbReference type="InterPro" id="IPR036251">
    <property type="entry name" value="Arg_repress_C_sf"/>
</dbReference>
<evidence type="ECO:0000256" key="5">
    <source>
        <dbReference type="ARBA" id="ARBA00022490"/>
    </source>
</evidence>
<keyword evidence="7 9" id="KW-0238">DNA-binding</keyword>
<evidence type="ECO:0000259" key="10">
    <source>
        <dbReference type="Pfam" id="PF01316"/>
    </source>
</evidence>
<proteinExistence type="inferred from homology"/>
<dbReference type="SUPFAM" id="SSF55252">
    <property type="entry name" value="C-terminal domain of arginine repressor"/>
    <property type="match status" value="1"/>
</dbReference>
<dbReference type="GO" id="GO:0034618">
    <property type="term" value="F:arginine binding"/>
    <property type="evidence" value="ECO:0007669"/>
    <property type="project" value="InterPro"/>
</dbReference>
<dbReference type="GO" id="GO:0003677">
    <property type="term" value="F:DNA binding"/>
    <property type="evidence" value="ECO:0007669"/>
    <property type="project" value="UniProtKB-KW"/>
</dbReference>
<organism evidence="12">
    <name type="scientific">Wolbachia endosymbiont of Sergentomyia squamirostris</name>
    <dbReference type="NCBI Taxonomy" id="3113640"/>
    <lineage>
        <taxon>Bacteria</taxon>
        <taxon>Pseudomonadati</taxon>
        <taxon>Pseudomonadota</taxon>
        <taxon>Alphaproteobacteria</taxon>
        <taxon>Rickettsiales</taxon>
        <taxon>Anaplasmataceae</taxon>
        <taxon>Wolbachieae</taxon>
        <taxon>Wolbachia</taxon>
    </lineage>
</organism>
<protein>
    <recommendedName>
        <fullName evidence="4 9">Arginine repressor</fullName>
    </recommendedName>
</protein>
<evidence type="ECO:0000256" key="7">
    <source>
        <dbReference type="ARBA" id="ARBA00023125"/>
    </source>
</evidence>
<feature type="domain" description="Arginine repressor C-terminal" evidence="11">
    <location>
        <begin position="80"/>
        <end position="141"/>
    </location>
</feature>
<dbReference type="AlphaFoldDB" id="A0AAT9GBS3"/>
<dbReference type="Pfam" id="PF02863">
    <property type="entry name" value="Arg_repressor_C"/>
    <property type="match status" value="1"/>
</dbReference>
<keyword evidence="9" id="KW-0028">Amino-acid biosynthesis</keyword>
<keyword evidence="9" id="KW-0055">Arginine biosynthesis</keyword>
<feature type="domain" description="Arginine repressor DNA-binding" evidence="10">
    <location>
        <begin position="7"/>
        <end position="54"/>
    </location>
</feature>
<comment type="similarity">
    <text evidence="3 9">Belongs to the ArgR family.</text>
</comment>
<accession>A0AAT9GBS3</accession>
<dbReference type="Gene3D" id="3.30.1360.40">
    <property type="match status" value="1"/>
</dbReference>
<dbReference type="GO" id="GO:0003700">
    <property type="term" value="F:DNA-binding transcription factor activity"/>
    <property type="evidence" value="ECO:0007669"/>
    <property type="project" value="UniProtKB-UniRule"/>
</dbReference>
<dbReference type="EMBL" id="AP029172">
    <property type="protein sequence ID" value="BFD47300.1"/>
    <property type="molecule type" value="Genomic_DNA"/>
</dbReference>
<dbReference type="GO" id="GO:0005737">
    <property type="term" value="C:cytoplasm"/>
    <property type="evidence" value="ECO:0007669"/>
    <property type="project" value="UniProtKB-SubCell"/>
</dbReference>
<evidence type="ECO:0000256" key="6">
    <source>
        <dbReference type="ARBA" id="ARBA00023015"/>
    </source>
</evidence>
<dbReference type="HAMAP" id="MF_00173">
    <property type="entry name" value="Arg_repressor"/>
    <property type="match status" value="1"/>
</dbReference>
<dbReference type="PANTHER" id="PTHR34471:SF1">
    <property type="entry name" value="ARGININE REPRESSOR"/>
    <property type="match status" value="1"/>
</dbReference>
<evidence type="ECO:0000256" key="1">
    <source>
        <dbReference type="ARBA" id="ARBA00004496"/>
    </source>
</evidence>
<dbReference type="GO" id="GO:1900079">
    <property type="term" value="P:regulation of arginine biosynthetic process"/>
    <property type="evidence" value="ECO:0007669"/>
    <property type="project" value="UniProtKB-UniRule"/>
</dbReference>
<dbReference type="Gene3D" id="1.10.10.10">
    <property type="entry name" value="Winged helix-like DNA-binding domain superfamily/Winged helix DNA-binding domain"/>
    <property type="match status" value="1"/>
</dbReference>
<dbReference type="GO" id="GO:0051259">
    <property type="term" value="P:protein complex oligomerization"/>
    <property type="evidence" value="ECO:0007669"/>
    <property type="project" value="InterPro"/>
</dbReference>
<dbReference type="InterPro" id="IPR020900">
    <property type="entry name" value="Arg_repress_DNA-bd"/>
</dbReference>
<gene>
    <name evidence="9" type="primary">argR</name>
    <name evidence="12" type="ORF">DMENIID0003_03740</name>
</gene>
<evidence type="ECO:0000256" key="2">
    <source>
        <dbReference type="ARBA" id="ARBA00005040"/>
    </source>
</evidence>
<keyword evidence="8 9" id="KW-0804">Transcription</keyword>